<dbReference type="InterPro" id="IPR015943">
    <property type="entry name" value="WD40/YVTN_repeat-like_dom_sf"/>
</dbReference>
<dbReference type="Pfam" id="PF24809">
    <property type="entry name" value="DUF7708"/>
    <property type="match status" value="1"/>
</dbReference>
<feature type="repeat" description="WD" evidence="2">
    <location>
        <begin position="1070"/>
        <end position="1110"/>
    </location>
</feature>
<dbReference type="PANTHER" id="PTHR10039:SF14">
    <property type="entry name" value="NACHT DOMAIN-CONTAINING PROTEIN"/>
    <property type="match status" value="1"/>
</dbReference>
<dbReference type="Pfam" id="PF00400">
    <property type="entry name" value="WD40"/>
    <property type="match status" value="5"/>
</dbReference>
<dbReference type="InterPro" id="IPR056125">
    <property type="entry name" value="DUF7708"/>
</dbReference>
<name>A0A1Y1YQ59_9PLEO</name>
<feature type="repeat" description="WD" evidence="2">
    <location>
        <begin position="1205"/>
        <end position="1237"/>
    </location>
</feature>
<dbReference type="STRING" id="1231657.A0A1Y1YQ59"/>
<sequence>MALPGPRPSAQALHTIQTAFDRFAATVTPEDRDEFTRTELKDVRNAALRIEAQLASRRSLCNMRRLQPFLAGLERYSKAIDVLCNGTPFLPWAWAPVKLILQISSDFQNAFEKLIEAYGKIADALPRFDRLDAALKHDHNFQAVLALVYTDILDFHRRAYKFVRMKSWKLFFCSMWGHFESRFGSILSSFAYHSELVDKEATAIDVSEASERRKQDAEKWEKQEQEWRAAKLRAVVAWLRVDGDSPEDTLDKLSRECLPGSCDWLYGHPKVELWLKDTGTTALLWLHGKPGAGKSVLCSSLIQNLENRNVKVLYYFCSYIGTTAASSSLIIRSFIIQVIQSNPDLAVFVHDEFMPTRPRATRRALMELLPKLLQSVGSARLVIDGLDEWNPKEQSLILEDVLTFISTNSSSHICKILISSRDVPTISRILTRVTRKTSYISLNDEGTSIERAIGHFIEKRLSDHEDNLKELDPSAELSSQLRCMLIEKANGMFLWVRLVLDHLEEVYSPEDLRDAITNLPSDLTDLYNRILQRICNPREPHKYERARRILKWVSFSRRPLHRLELLHGLALTPDRLVPDCKEIPTTAILELCKPLVEERIDGSIAFVHFSVQEHLNSGGSVHIIQDEAHQDLAFACTTVLLSGLALVDPGMTPVKRLVKVGGGLYRLLPYALEYWIDHVLLYVSSGASLDRNHRLAQHLSRLRVEHDRLLTLIGRSKGPLENPNEIATPNPGDLRLQLLSHLYIHDLIQDVLHFRHQSAQGNCENGKAVEEYAMHNDPTLFNKLAMDFENYVLCLLREDSLEGLSKEKLEAFQSSYASAAFRCRYTSCPRRSFGFASIQLRNGHEAIHFQRVHCKVSACPWSRIGFTNTRALDAHTRNHHSKMTPIPVLAKIRTTKTANGIESGVAQGHREPLDKQAPIWTWPAREEFDQKLAAVENRLAAVYLDKIPPKHVREGEDWFAYFNPAIVRSLDIGLIYTVSAESVIPLARFSSDDRYLAICGNGFVRVFEIQGDTLHLHAELHHKRLGESAEEDCYLRDLRFLSDNRRVVTAGEDNIIRVWTISPPAVIMDLRGHQSDIYSIDISRDDRIIASGSHKSVRVWQVHNGNLIWDLPTPDIVTRVSIAPDSQTIAATSFDRTYVWSVITGSLIANLSGHSDCLYGLEFSPLGEGIISSSLDRKVKMWVLDSNIQSRYSGDSFGGSCIKTFEGHHDFVLSATVSPDEAWVLSGSKDKSVHCWDRSTGVLQFVLVAHSSSVINAVFNAGGTMFVTASGDMRARIWSLKPYTGPR</sequence>
<organism evidence="6 7">
    <name type="scientific">Clohesyomyces aquaticus</name>
    <dbReference type="NCBI Taxonomy" id="1231657"/>
    <lineage>
        <taxon>Eukaryota</taxon>
        <taxon>Fungi</taxon>
        <taxon>Dikarya</taxon>
        <taxon>Ascomycota</taxon>
        <taxon>Pezizomycotina</taxon>
        <taxon>Dothideomycetes</taxon>
        <taxon>Pleosporomycetidae</taxon>
        <taxon>Pleosporales</taxon>
        <taxon>Lindgomycetaceae</taxon>
        <taxon>Clohesyomyces</taxon>
    </lineage>
</organism>
<evidence type="ECO:0000259" key="3">
    <source>
        <dbReference type="Pfam" id="PF22939"/>
    </source>
</evidence>
<evidence type="ECO:0000313" key="7">
    <source>
        <dbReference type="Proteomes" id="UP000193144"/>
    </source>
</evidence>
<dbReference type="InterPro" id="IPR056884">
    <property type="entry name" value="NPHP3-like_N"/>
</dbReference>
<accession>A0A1Y1YQ59</accession>
<dbReference type="PROSITE" id="PS50294">
    <property type="entry name" value="WD_REPEATS_REGION"/>
    <property type="match status" value="4"/>
</dbReference>
<feature type="repeat" description="WD" evidence="2">
    <location>
        <begin position="1035"/>
        <end position="1069"/>
    </location>
</feature>
<keyword evidence="2" id="KW-0853">WD repeat</keyword>
<evidence type="ECO:0000256" key="2">
    <source>
        <dbReference type="PROSITE-ProRule" id="PRU00221"/>
    </source>
</evidence>
<feature type="repeat" description="WD" evidence="2">
    <location>
        <begin position="1151"/>
        <end position="1192"/>
    </location>
</feature>
<dbReference type="InterPro" id="IPR036322">
    <property type="entry name" value="WD40_repeat_dom_sf"/>
</dbReference>
<feature type="domain" description="GPI inositol-deacylase winged helix" evidence="3">
    <location>
        <begin position="545"/>
        <end position="618"/>
    </location>
</feature>
<evidence type="ECO:0000259" key="4">
    <source>
        <dbReference type="Pfam" id="PF24809"/>
    </source>
</evidence>
<keyword evidence="1" id="KW-0677">Repeat</keyword>
<dbReference type="Pfam" id="PF24883">
    <property type="entry name" value="NPHP3_N"/>
    <property type="match status" value="1"/>
</dbReference>
<dbReference type="SUPFAM" id="SSF52540">
    <property type="entry name" value="P-loop containing nucleoside triphosphate hydrolases"/>
    <property type="match status" value="1"/>
</dbReference>
<dbReference type="PROSITE" id="PS50082">
    <property type="entry name" value="WD_REPEATS_2"/>
    <property type="match status" value="5"/>
</dbReference>
<proteinExistence type="predicted"/>
<dbReference type="Proteomes" id="UP000193144">
    <property type="component" value="Unassembled WGS sequence"/>
</dbReference>
<dbReference type="OrthoDB" id="7464126at2759"/>
<feature type="domain" description="DUF7708" evidence="4">
    <location>
        <begin position="66"/>
        <end position="205"/>
    </location>
</feature>
<dbReference type="CDD" id="cd00200">
    <property type="entry name" value="WD40"/>
    <property type="match status" value="1"/>
</dbReference>
<dbReference type="Gene3D" id="2.130.10.10">
    <property type="entry name" value="YVTN repeat-like/Quinoprotein amine dehydrogenase"/>
    <property type="match status" value="1"/>
</dbReference>
<dbReference type="SUPFAM" id="SSF50978">
    <property type="entry name" value="WD40 repeat-like"/>
    <property type="match status" value="1"/>
</dbReference>
<comment type="caution">
    <text evidence="6">The sequence shown here is derived from an EMBL/GenBank/DDBJ whole genome shotgun (WGS) entry which is preliminary data.</text>
</comment>
<dbReference type="SMART" id="SM00320">
    <property type="entry name" value="WD40"/>
    <property type="match status" value="7"/>
</dbReference>
<evidence type="ECO:0000313" key="6">
    <source>
        <dbReference type="EMBL" id="ORY00158.1"/>
    </source>
</evidence>
<protein>
    <submittedName>
        <fullName evidence="6">Uncharacterized protein</fullName>
    </submittedName>
</protein>
<feature type="domain" description="Nephrocystin 3-like N-terminal" evidence="5">
    <location>
        <begin position="260"/>
        <end position="421"/>
    </location>
</feature>
<dbReference type="InterPro" id="IPR027417">
    <property type="entry name" value="P-loop_NTPase"/>
</dbReference>
<gene>
    <name evidence="6" type="ORF">BCR34DRAFT_606363</name>
</gene>
<dbReference type="Pfam" id="PF22939">
    <property type="entry name" value="WHD_GPIID"/>
    <property type="match status" value="1"/>
</dbReference>
<dbReference type="PANTHER" id="PTHR10039">
    <property type="entry name" value="AMELOGENIN"/>
    <property type="match status" value="1"/>
</dbReference>
<dbReference type="InterPro" id="IPR054471">
    <property type="entry name" value="GPIID_WHD"/>
</dbReference>
<dbReference type="Gene3D" id="3.40.50.300">
    <property type="entry name" value="P-loop containing nucleotide triphosphate hydrolases"/>
    <property type="match status" value="1"/>
</dbReference>
<evidence type="ECO:0000256" key="1">
    <source>
        <dbReference type="ARBA" id="ARBA00022737"/>
    </source>
</evidence>
<evidence type="ECO:0000259" key="5">
    <source>
        <dbReference type="Pfam" id="PF24883"/>
    </source>
</evidence>
<dbReference type="EMBL" id="MCFA01000187">
    <property type="protein sequence ID" value="ORY00158.1"/>
    <property type="molecule type" value="Genomic_DNA"/>
</dbReference>
<dbReference type="InterPro" id="IPR001680">
    <property type="entry name" value="WD40_rpt"/>
</dbReference>
<feature type="repeat" description="WD" evidence="2">
    <location>
        <begin position="1247"/>
        <end position="1281"/>
    </location>
</feature>
<keyword evidence="7" id="KW-1185">Reference proteome</keyword>
<reference evidence="6 7" key="1">
    <citation type="submission" date="2016-07" db="EMBL/GenBank/DDBJ databases">
        <title>Pervasive Adenine N6-methylation of Active Genes in Fungi.</title>
        <authorList>
            <consortium name="DOE Joint Genome Institute"/>
            <person name="Mondo S.J."/>
            <person name="Dannebaum R.O."/>
            <person name="Kuo R.C."/>
            <person name="Labutti K."/>
            <person name="Haridas S."/>
            <person name="Kuo A."/>
            <person name="Salamov A."/>
            <person name="Ahrendt S.R."/>
            <person name="Lipzen A."/>
            <person name="Sullivan W."/>
            <person name="Andreopoulos W.B."/>
            <person name="Clum A."/>
            <person name="Lindquist E."/>
            <person name="Daum C."/>
            <person name="Ramamoorthy G.K."/>
            <person name="Gryganskyi A."/>
            <person name="Culley D."/>
            <person name="Magnuson J.K."/>
            <person name="James T.Y."/>
            <person name="O'Malley M.A."/>
            <person name="Stajich J.E."/>
            <person name="Spatafora J.W."/>
            <person name="Visel A."/>
            <person name="Grigoriev I.V."/>
        </authorList>
    </citation>
    <scope>NUCLEOTIDE SEQUENCE [LARGE SCALE GENOMIC DNA]</scope>
    <source>
        <strain evidence="6 7">CBS 115471</strain>
    </source>
</reference>